<protein>
    <recommendedName>
        <fullName evidence="6">VWFC domain-containing protein</fullName>
    </recommendedName>
</protein>
<keyword evidence="3 5" id="KW-0732">Signal</keyword>
<dbReference type="PROSITE" id="PS50184">
    <property type="entry name" value="VWFC_2"/>
    <property type="match status" value="1"/>
</dbReference>
<feature type="compositionally biased region" description="Low complexity" evidence="4">
    <location>
        <begin position="763"/>
        <end position="772"/>
    </location>
</feature>
<evidence type="ECO:0000313" key="8">
    <source>
        <dbReference type="Proteomes" id="UP000494165"/>
    </source>
</evidence>
<feature type="region of interest" description="Disordered" evidence="4">
    <location>
        <begin position="421"/>
        <end position="450"/>
    </location>
</feature>
<evidence type="ECO:0000256" key="5">
    <source>
        <dbReference type="SAM" id="SignalP"/>
    </source>
</evidence>
<dbReference type="PANTHER" id="PTHR46698:SF3">
    <property type="entry name" value="TENECTIN ISOFORM 1-RELATED"/>
    <property type="match status" value="1"/>
</dbReference>
<dbReference type="OrthoDB" id="10072086at2759"/>
<dbReference type="InterPro" id="IPR052424">
    <property type="entry name" value="Kielin_Chordin-BMP_Reg"/>
</dbReference>
<reference evidence="7 8" key="1">
    <citation type="submission" date="2020-04" db="EMBL/GenBank/DDBJ databases">
        <authorList>
            <person name="Alioto T."/>
            <person name="Alioto T."/>
            <person name="Gomez Garrido J."/>
        </authorList>
    </citation>
    <scope>NUCLEOTIDE SEQUENCE [LARGE SCALE GENOMIC DNA]</scope>
</reference>
<comment type="caution">
    <text evidence="7">The sequence shown here is derived from an EMBL/GenBank/DDBJ whole genome shotgun (WGS) entry which is preliminary data.</text>
</comment>
<dbReference type="EMBL" id="CADEPI010000065">
    <property type="protein sequence ID" value="CAB3371788.1"/>
    <property type="molecule type" value="Genomic_DNA"/>
</dbReference>
<dbReference type="InterPro" id="IPR001007">
    <property type="entry name" value="VWF_dom"/>
</dbReference>
<organism evidence="7 8">
    <name type="scientific">Cloeon dipterum</name>
    <dbReference type="NCBI Taxonomy" id="197152"/>
    <lineage>
        <taxon>Eukaryota</taxon>
        <taxon>Metazoa</taxon>
        <taxon>Ecdysozoa</taxon>
        <taxon>Arthropoda</taxon>
        <taxon>Hexapoda</taxon>
        <taxon>Insecta</taxon>
        <taxon>Pterygota</taxon>
        <taxon>Palaeoptera</taxon>
        <taxon>Ephemeroptera</taxon>
        <taxon>Pisciforma</taxon>
        <taxon>Baetidae</taxon>
        <taxon>Cloeon</taxon>
    </lineage>
</organism>
<evidence type="ECO:0000259" key="6">
    <source>
        <dbReference type="PROSITE" id="PS50184"/>
    </source>
</evidence>
<keyword evidence="2" id="KW-0964">Secreted</keyword>
<evidence type="ECO:0000256" key="1">
    <source>
        <dbReference type="ARBA" id="ARBA00004613"/>
    </source>
</evidence>
<evidence type="ECO:0000256" key="4">
    <source>
        <dbReference type="SAM" id="MobiDB-lite"/>
    </source>
</evidence>
<keyword evidence="8" id="KW-1185">Reference proteome</keyword>
<feature type="region of interest" description="Disordered" evidence="4">
    <location>
        <begin position="754"/>
        <end position="786"/>
    </location>
</feature>
<dbReference type="Proteomes" id="UP000494165">
    <property type="component" value="Unassembled WGS sequence"/>
</dbReference>
<feature type="region of interest" description="Disordered" evidence="4">
    <location>
        <begin position="352"/>
        <end position="374"/>
    </location>
</feature>
<feature type="signal peptide" evidence="5">
    <location>
        <begin position="1"/>
        <end position="29"/>
    </location>
</feature>
<accession>A0A8S1CRB9</accession>
<feature type="domain" description="VWFC" evidence="6">
    <location>
        <begin position="30"/>
        <end position="97"/>
    </location>
</feature>
<feature type="compositionally biased region" description="Low complexity" evidence="4">
    <location>
        <begin position="426"/>
        <end position="448"/>
    </location>
</feature>
<dbReference type="AlphaFoldDB" id="A0A8S1CRB9"/>
<evidence type="ECO:0000256" key="2">
    <source>
        <dbReference type="ARBA" id="ARBA00022525"/>
    </source>
</evidence>
<comment type="subcellular location">
    <subcellularLocation>
        <location evidence="1">Secreted</location>
    </subcellularLocation>
</comment>
<dbReference type="SUPFAM" id="SSF57603">
    <property type="entry name" value="FnI-like domain"/>
    <property type="match status" value="3"/>
</dbReference>
<proteinExistence type="predicted"/>
<sequence length="840" mass="90455">MPPLRLRTTSTMTPLLLLTLAATLVQVSGEQCHYEGKTYEAGSNVPTGEKCLSCVCGARGGAPVCRLQVCPQLPVPPPKGCVLVHRRDECCQKLVCESRGAEAVPQIERRDGSVDLGALELPAENKGCVENGTRYAEGSAMGSSTLCEYCYCVRGKQQCVKPQCEMPLKECTAKYIPLTCCPVSYDCSPNHALGVSTTATPPKTSGCVVDGNHHKEGSKVRSTAKSCEHCYCLRGVVRCVTLECARPLLGCEPVFEDGKCCPVQYNCSKIMTEPMIQERSTGDPSSIFLQLSDGVRSLNSLNAVDLRKHREITENETADSTTMKTAPFEILRRIESESAELLLREEEILTTRKPTTSTKTPEVPKSPTSTTIPPTTTVIEQVSMESRMDMDVTTEGYETTTNEPLEMTTVQEPYEIEILVRRPDPESTTSSTTTTTPAPATPTTTESAKTSILTTAKPVLSDRVDVLDELDETTMELLEMMHKEAASSTTTTVKSTLPPIIEALINAQNSEDVTVENEYGEALPPSLPNITMIPFLPEDALVEKKEGPTEFSANESSTQFGGSGKPVVGAIPLKRFSPPSSFVGGFLPRQPLLTGENPTAAVRTSPNPNEILTSMPPQLISITTSMPDIDLDSHTAEAIVSTTKDVPLASHIRVALNTGPMPCTSPDGRQVKHGDLLAPPGPCEVCKCDHGTVLCHEELECMKLIRGNDVDMQKRVDSTESSNLPVESKIAKDELSFDSVFKFLFDPPASASSSFGGGGGGSHKPPAAAPVSRPSPPRVSRPKPAPVGAAANAIGTGFRVAGCNIYGRMYRVDRIISELSDQCRECKCTELGVECQPLYC</sequence>
<name>A0A8S1CRB9_9INSE</name>
<dbReference type="GO" id="GO:0005576">
    <property type="term" value="C:extracellular region"/>
    <property type="evidence" value="ECO:0007669"/>
    <property type="project" value="UniProtKB-SubCell"/>
</dbReference>
<evidence type="ECO:0000256" key="3">
    <source>
        <dbReference type="ARBA" id="ARBA00022729"/>
    </source>
</evidence>
<dbReference type="PANTHER" id="PTHR46698">
    <property type="entry name" value="CROSSVEINLESS 2"/>
    <property type="match status" value="1"/>
</dbReference>
<gene>
    <name evidence="7" type="ORF">CLODIP_2_CD14757</name>
</gene>
<feature type="chain" id="PRO_5035738507" description="VWFC domain-containing protein" evidence="5">
    <location>
        <begin position="30"/>
        <end position="840"/>
    </location>
</feature>
<dbReference type="SMART" id="SM00214">
    <property type="entry name" value="VWC"/>
    <property type="match status" value="3"/>
</dbReference>
<feature type="compositionally biased region" description="Pro residues" evidence="4">
    <location>
        <begin position="773"/>
        <end position="785"/>
    </location>
</feature>
<evidence type="ECO:0000313" key="7">
    <source>
        <dbReference type="EMBL" id="CAB3371788.1"/>
    </source>
</evidence>